<accession>A0A7R9BD68</accession>
<protein>
    <submittedName>
        <fullName evidence="2">Uncharacterized protein</fullName>
    </submittedName>
</protein>
<gene>
    <name evidence="2" type="ORF">NMOB1V02_LOCUS136</name>
</gene>
<evidence type="ECO:0000256" key="1">
    <source>
        <dbReference type="SAM" id="MobiDB-lite"/>
    </source>
</evidence>
<reference evidence="2" key="1">
    <citation type="submission" date="2020-11" db="EMBL/GenBank/DDBJ databases">
        <authorList>
            <person name="Tran Van P."/>
        </authorList>
    </citation>
    <scope>NUCLEOTIDE SEQUENCE</scope>
</reference>
<name>A0A7R9BD68_9CRUS</name>
<evidence type="ECO:0000313" key="2">
    <source>
        <dbReference type="EMBL" id="CAD7272192.1"/>
    </source>
</evidence>
<keyword evidence="3" id="KW-1185">Reference proteome</keyword>
<feature type="compositionally biased region" description="Polar residues" evidence="1">
    <location>
        <begin position="122"/>
        <end position="131"/>
    </location>
</feature>
<proteinExistence type="predicted"/>
<dbReference type="AlphaFoldDB" id="A0A7R9BD68"/>
<feature type="compositionally biased region" description="Low complexity" evidence="1">
    <location>
        <begin position="132"/>
        <end position="160"/>
    </location>
</feature>
<feature type="region of interest" description="Disordered" evidence="1">
    <location>
        <begin position="1"/>
        <end position="44"/>
    </location>
</feature>
<organism evidence="2">
    <name type="scientific">Notodromas monacha</name>
    <dbReference type="NCBI Taxonomy" id="399045"/>
    <lineage>
        <taxon>Eukaryota</taxon>
        <taxon>Metazoa</taxon>
        <taxon>Ecdysozoa</taxon>
        <taxon>Arthropoda</taxon>
        <taxon>Crustacea</taxon>
        <taxon>Oligostraca</taxon>
        <taxon>Ostracoda</taxon>
        <taxon>Podocopa</taxon>
        <taxon>Podocopida</taxon>
        <taxon>Cypridocopina</taxon>
        <taxon>Cypridoidea</taxon>
        <taxon>Cyprididae</taxon>
        <taxon>Notodromas</taxon>
    </lineage>
</organism>
<evidence type="ECO:0000313" key="3">
    <source>
        <dbReference type="Proteomes" id="UP000678499"/>
    </source>
</evidence>
<sequence length="196" mass="20415">MHASRGPLKSSGVSRRRKSAALGPSAASHPLVAARAGREAARGAVTCRRCTVVGESPRRRSLGNFDRASVTPSCVVNRHELVSPQKGDELPVANGVLMASNTEDSNLLAPTYQRSGSEEKSTPTTPVGSKRTSTNTSPCPTSSTTSNVSDRNNSPAASRAAPPPTTAAASLVRCATYTATDSNPSEPPIAFNEDER</sequence>
<dbReference type="EMBL" id="OA882047">
    <property type="protein sequence ID" value="CAD7272192.1"/>
    <property type="molecule type" value="Genomic_DNA"/>
</dbReference>
<dbReference type="EMBL" id="CAJPEX010000010">
    <property type="protein sequence ID" value="CAG0912344.1"/>
    <property type="molecule type" value="Genomic_DNA"/>
</dbReference>
<feature type="region of interest" description="Disordered" evidence="1">
    <location>
        <begin position="86"/>
        <end position="168"/>
    </location>
</feature>
<dbReference type="Proteomes" id="UP000678499">
    <property type="component" value="Unassembled WGS sequence"/>
</dbReference>